<dbReference type="PATRIC" id="fig|1237149.3.peg.2964"/>
<dbReference type="GO" id="GO:0003755">
    <property type="term" value="F:peptidyl-prolyl cis-trans isomerase activity"/>
    <property type="evidence" value="ECO:0007669"/>
    <property type="project" value="UniProtKB-UniRule"/>
</dbReference>
<proteinExistence type="inferred from homology"/>
<feature type="signal peptide" evidence="7">
    <location>
        <begin position="1"/>
        <end position="28"/>
    </location>
</feature>
<comment type="similarity">
    <text evidence="2 6">Belongs to the FKBP-type PPIase family.</text>
</comment>
<dbReference type="AlphaFoldDB" id="L8JPN2"/>
<dbReference type="InterPro" id="IPR001179">
    <property type="entry name" value="PPIase_FKBP_dom"/>
</dbReference>
<evidence type="ECO:0000256" key="3">
    <source>
        <dbReference type="ARBA" id="ARBA00023110"/>
    </source>
</evidence>
<keyword evidence="4 5" id="KW-0413">Isomerase</keyword>
<dbReference type="STRING" id="1237149.C900_03204"/>
<accession>L8JPN2</accession>
<evidence type="ECO:0000256" key="2">
    <source>
        <dbReference type="ARBA" id="ARBA00006577"/>
    </source>
</evidence>
<evidence type="ECO:0000313" key="9">
    <source>
        <dbReference type="EMBL" id="ELR70921.1"/>
    </source>
</evidence>
<evidence type="ECO:0000256" key="7">
    <source>
        <dbReference type="SAM" id="SignalP"/>
    </source>
</evidence>
<dbReference type="Gene3D" id="3.10.50.40">
    <property type="match status" value="2"/>
</dbReference>
<evidence type="ECO:0000256" key="6">
    <source>
        <dbReference type="RuleBase" id="RU003915"/>
    </source>
</evidence>
<dbReference type="PROSITE" id="PS51257">
    <property type="entry name" value="PROKAR_LIPOPROTEIN"/>
    <property type="match status" value="1"/>
</dbReference>
<comment type="caution">
    <text evidence="9">The sequence shown here is derived from an EMBL/GenBank/DDBJ whole genome shotgun (WGS) entry which is preliminary data.</text>
</comment>
<dbReference type="PROSITE" id="PS50059">
    <property type="entry name" value="FKBP_PPIASE"/>
    <property type="match status" value="2"/>
</dbReference>
<feature type="chain" id="PRO_5003993961" description="Peptidyl-prolyl cis-trans isomerase" evidence="7">
    <location>
        <begin position="29"/>
        <end position="286"/>
    </location>
</feature>
<evidence type="ECO:0000256" key="5">
    <source>
        <dbReference type="PROSITE-ProRule" id="PRU00277"/>
    </source>
</evidence>
<keyword evidence="3 5" id="KW-0697">Rotamase</keyword>
<dbReference type="EC" id="5.2.1.8" evidence="6"/>
<dbReference type="InterPro" id="IPR046357">
    <property type="entry name" value="PPIase_dom_sf"/>
</dbReference>
<gene>
    <name evidence="9" type="ORF">C900_03204</name>
</gene>
<keyword evidence="7" id="KW-0732">Signal</keyword>
<dbReference type="eggNOG" id="COG0545">
    <property type="taxonomic scope" value="Bacteria"/>
</dbReference>
<evidence type="ECO:0000313" key="10">
    <source>
        <dbReference type="Proteomes" id="UP000011135"/>
    </source>
</evidence>
<dbReference type="Pfam" id="PF00254">
    <property type="entry name" value="FKBP_C"/>
    <property type="match status" value="2"/>
</dbReference>
<feature type="domain" description="PPIase FKBP-type" evidence="8">
    <location>
        <begin position="203"/>
        <end position="286"/>
    </location>
</feature>
<comment type="catalytic activity">
    <reaction evidence="1 5 6">
        <text>[protein]-peptidylproline (omega=180) = [protein]-peptidylproline (omega=0)</text>
        <dbReference type="Rhea" id="RHEA:16237"/>
        <dbReference type="Rhea" id="RHEA-COMP:10747"/>
        <dbReference type="Rhea" id="RHEA-COMP:10748"/>
        <dbReference type="ChEBI" id="CHEBI:83833"/>
        <dbReference type="ChEBI" id="CHEBI:83834"/>
        <dbReference type="EC" id="5.2.1.8"/>
    </reaction>
</comment>
<protein>
    <recommendedName>
        <fullName evidence="6">Peptidyl-prolyl cis-trans isomerase</fullName>
        <ecNumber evidence="6">5.2.1.8</ecNumber>
    </recommendedName>
</protein>
<dbReference type="RefSeq" id="WP_009580561.1">
    <property type="nucleotide sequence ID" value="NZ_AMZN01000047.1"/>
</dbReference>
<dbReference type="Proteomes" id="UP000011135">
    <property type="component" value="Unassembled WGS sequence"/>
</dbReference>
<keyword evidence="10" id="KW-1185">Reference proteome</keyword>
<evidence type="ECO:0000259" key="8">
    <source>
        <dbReference type="PROSITE" id="PS50059"/>
    </source>
</evidence>
<dbReference type="OrthoDB" id="9814548at2"/>
<dbReference type="EMBL" id="AMZN01000047">
    <property type="protein sequence ID" value="ELR70921.1"/>
    <property type="molecule type" value="Genomic_DNA"/>
</dbReference>
<sequence>MKTIKQLLLVIALGSVFFLLGCNSDDNAFNEQDQYFKELKDIDAYLSENGIQANTDEQTGIRYVIEDQGEGLMPYILDSVTISYTEKLLANGTVVGSESSVKRSWGSLIAGIQLPLLKIQEGGTATAYVPSFYAYGQGGTGNVPANATLIIEVELVEIHSRQLKKDIAIIDDSLDAWGITATKHPSGIRYILDQGSGDSPKYENNVTVNYHGRLLGSKVNFDSGTNKTFSLRGLIGGWQVILPLVKEGGSVTMYLPSPFGYGKTGSGQSIPPNSNLMFEVDLIEVK</sequence>
<reference evidence="9 10" key="1">
    <citation type="submission" date="2012-12" db="EMBL/GenBank/DDBJ databases">
        <title>Genome assembly of Fulvivirga imtechensis AK7.</title>
        <authorList>
            <person name="Nupur N."/>
            <person name="Khatri I."/>
            <person name="Kumar R."/>
            <person name="Subramanian S."/>
            <person name="Pinnaka A."/>
        </authorList>
    </citation>
    <scope>NUCLEOTIDE SEQUENCE [LARGE SCALE GENOMIC DNA]</scope>
    <source>
        <strain evidence="9 10">AK7</strain>
    </source>
</reference>
<dbReference type="PANTHER" id="PTHR43811:SF19">
    <property type="entry name" value="39 KDA FK506-BINDING NUCLEAR PROTEIN"/>
    <property type="match status" value="1"/>
</dbReference>
<evidence type="ECO:0000256" key="4">
    <source>
        <dbReference type="ARBA" id="ARBA00023235"/>
    </source>
</evidence>
<feature type="domain" description="PPIase FKBP-type" evidence="8">
    <location>
        <begin position="77"/>
        <end position="159"/>
    </location>
</feature>
<evidence type="ECO:0000256" key="1">
    <source>
        <dbReference type="ARBA" id="ARBA00000971"/>
    </source>
</evidence>
<name>L8JPN2_9BACT</name>
<organism evidence="9 10">
    <name type="scientific">Fulvivirga imtechensis AK7</name>
    <dbReference type="NCBI Taxonomy" id="1237149"/>
    <lineage>
        <taxon>Bacteria</taxon>
        <taxon>Pseudomonadati</taxon>
        <taxon>Bacteroidota</taxon>
        <taxon>Cytophagia</taxon>
        <taxon>Cytophagales</taxon>
        <taxon>Fulvivirgaceae</taxon>
        <taxon>Fulvivirga</taxon>
    </lineage>
</organism>
<dbReference type="PANTHER" id="PTHR43811">
    <property type="entry name" value="FKBP-TYPE PEPTIDYL-PROLYL CIS-TRANS ISOMERASE FKPA"/>
    <property type="match status" value="1"/>
</dbReference>
<dbReference type="SUPFAM" id="SSF54534">
    <property type="entry name" value="FKBP-like"/>
    <property type="match status" value="2"/>
</dbReference>